<dbReference type="Pfam" id="PF12725">
    <property type="entry name" value="DUF3810"/>
    <property type="match status" value="1"/>
</dbReference>
<dbReference type="EMBL" id="JADEYP010000001">
    <property type="protein sequence ID" value="MCA5003667.1"/>
    <property type="molecule type" value="Genomic_DNA"/>
</dbReference>
<reference evidence="2" key="1">
    <citation type="submission" date="2020-10" db="EMBL/GenBank/DDBJ databases">
        <authorList>
            <person name="Lu T."/>
            <person name="Wang Q."/>
            <person name="Han X."/>
        </authorList>
    </citation>
    <scope>NUCLEOTIDE SEQUENCE</scope>
    <source>
        <strain evidence="2">WQ 366</strain>
    </source>
</reference>
<keyword evidence="1" id="KW-0472">Membrane</keyword>
<keyword evidence="1" id="KW-0812">Transmembrane</keyword>
<dbReference type="RefSeq" id="WP_225551001.1">
    <property type="nucleotide sequence ID" value="NZ_JADEYP010000001.1"/>
</dbReference>
<sequence length="362" mass="42248">MKHKASNGSLKKYIYSITVCLILIFLIEGLTSNSVWVEEYYAQHFYPAVSYLYIILFSWIPFSVGDLFYAGAALFLIYSIITLFKNLFLGNLPKLKISILRLVVFLLAVYVLFNVNWGLNYYRVSVSEKLGISDYKITREEYLVVLDRYIAIANVLREQVDITAKSKNGVKGDIEELVIQDTLLDDYLCKTQIQSKSPISSGLASYFTVSGYFNPFTLEVQVNQHIPNASYPFVNVHELAHQMGVGFEDECNFIAFLTLKDNQDLWYKYSAYYTAVEYLMYPLYGDKELLKIYKEKLSPLVLNDFKVDREFWMSYRGWVNKVSGMFYNQFLKHNNQPEGMERYSMMTRLLVAWEKKQQEEIN</sequence>
<keyword evidence="1" id="KW-1133">Transmembrane helix</keyword>
<proteinExistence type="predicted"/>
<name>A0ABS7Z0H4_9SPHI</name>
<organism evidence="2 3">
    <name type="scientific">Sphingobacterium bovistauri</name>
    <dbReference type="NCBI Taxonomy" id="2781959"/>
    <lineage>
        <taxon>Bacteria</taxon>
        <taxon>Pseudomonadati</taxon>
        <taxon>Bacteroidota</taxon>
        <taxon>Sphingobacteriia</taxon>
        <taxon>Sphingobacteriales</taxon>
        <taxon>Sphingobacteriaceae</taxon>
        <taxon>Sphingobacterium</taxon>
    </lineage>
</organism>
<feature type="transmembrane region" description="Helical" evidence="1">
    <location>
        <begin position="51"/>
        <end position="78"/>
    </location>
</feature>
<keyword evidence="3" id="KW-1185">Reference proteome</keyword>
<protein>
    <submittedName>
        <fullName evidence="2">DUF3810 domain-containing protein</fullName>
    </submittedName>
</protein>
<accession>A0ABS7Z0H4</accession>
<feature type="transmembrane region" description="Helical" evidence="1">
    <location>
        <begin position="99"/>
        <end position="119"/>
    </location>
</feature>
<evidence type="ECO:0000313" key="3">
    <source>
        <dbReference type="Proteomes" id="UP001165302"/>
    </source>
</evidence>
<evidence type="ECO:0000313" key="2">
    <source>
        <dbReference type="EMBL" id="MCA5003667.1"/>
    </source>
</evidence>
<comment type="caution">
    <text evidence="2">The sequence shown here is derived from an EMBL/GenBank/DDBJ whole genome shotgun (WGS) entry which is preliminary data.</text>
</comment>
<dbReference type="InterPro" id="IPR024294">
    <property type="entry name" value="DUF3810"/>
</dbReference>
<evidence type="ECO:0000256" key="1">
    <source>
        <dbReference type="SAM" id="Phobius"/>
    </source>
</evidence>
<gene>
    <name evidence="2" type="ORF">IPZ78_00725</name>
</gene>
<feature type="transmembrane region" description="Helical" evidence="1">
    <location>
        <begin position="12"/>
        <end position="31"/>
    </location>
</feature>
<dbReference type="Proteomes" id="UP001165302">
    <property type="component" value="Unassembled WGS sequence"/>
</dbReference>